<proteinExistence type="predicted"/>
<sequence>MSNIVIDQSAILALVESVKALHSRLDVFEKAQQAQQALNDQFRQDVNNLHSVISNLEKLVRSPTTAPANPPNTVNSDASTTPAPQPQPHPSGTQPPQWTQVLQRPASANPKRRREYAIRVLQPPRTPTDTPAYDVIHLHRAHRMSHAEYRATLAAVGIDSKRILDVTFPARNIATILIHTDYRDDILRRLTEGGLTAIPDFNPLDAQHVADPKFADMPAPQLVRIAAALHADRCVRTVRFVKLHTVPGVLKFFISQNWISTAKAQALSAELLPRPPKRTPNIHSNLGQLLLEPSIASQLRKPVLYDLFGNVVESDFMEVTEEFHPSAHSTDPEESHQ</sequence>
<comment type="caution">
    <text evidence="2">The sequence shown here is derived from an EMBL/GenBank/DDBJ whole genome shotgun (WGS) entry which is preliminary data.</text>
</comment>
<evidence type="ECO:0000256" key="1">
    <source>
        <dbReference type="SAM" id="MobiDB-lite"/>
    </source>
</evidence>
<protein>
    <submittedName>
        <fullName evidence="2">Uncharacterized protein</fullName>
    </submittedName>
</protein>
<accession>A0AAN7D3D1</accession>
<reference evidence="2 3" key="1">
    <citation type="submission" date="2022-11" db="EMBL/GenBank/DDBJ databases">
        <title>Mucor velutinosus strain NIH1002 WGS.</title>
        <authorList>
            <person name="Subramanian P."/>
            <person name="Mullikin J.C."/>
            <person name="Segre J.A."/>
            <person name="Zelazny A.M."/>
        </authorList>
    </citation>
    <scope>NUCLEOTIDE SEQUENCE [LARGE SCALE GENOMIC DNA]</scope>
    <source>
        <strain evidence="2 3">NIH1002</strain>
    </source>
</reference>
<evidence type="ECO:0000313" key="2">
    <source>
        <dbReference type="EMBL" id="KAK4509943.1"/>
    </source>
</evidence>
<dbReference type="GeneID" id="89951779"/>
<organism evidence="2 3">
    <name type="scientific">Mucor velutinosus</name>
    <dbReference type="NCBI Taxonomy" id="708070"/>
    <lineage>
        <taxon>Eukaryota</taxon>
        <taxon>Fungi</taxon>
        <taxon>Fungi incertae sedis</taxon>
        <taxon>Mucoromycota</taxon>
        <taxon>Mucoromycotina</taxon>
        <taxon>Mucoromycetes</taxon>
        <taxon>Mucorales</taxon>
        <taxon>Mucorineae</taxon>
        <taxon>Mucoraceae</taxon>
        <taxon>Mucor</taxon>
    </lineage>
</organism>
<dbReference type="EMBL" id="JASEJX010000035">
    <property type="protein sequence ID" value="KAK4509943.1"/>
    <property type="molecule type" value="Genomic_DNA"/>
</dbReference>
<dbReference type="RefSeq" id="XP_064676609.1">
    <property type="nucleotide sequence ID" value="XM_064827347.1"/>
</dbReference>
<dbReference type="AlphaFoldDB" id="A0AAN7D3D1"/>
<dbReference type="Proteomes" id="UP001304243">
    <property type="component" value="Unassembled WGS sequence"/>
</dbReference>
<feature type="compositionally biased region" description="Low complexity" evidence="1">
    <location>
        <begin position="63"/>
        <end position="73"/>
    </location>
</feature>
<keyword evidence="3" id="KW-1185">Reference proteome</keyword>
<gene>
    <name evidence="2" type="ORF">ATC70_008093</name>
</gene>
<name>A0AAN7D3D1_9FUNG</name>
<evidence type="ECO:0000313" key="3">
    <source>
        <dbReference type="Proteomes" id="UP001304243"/>
    </source>
</evidence>
<feature type="compositionally biased region" description="Polar residues" evidence="1">
    <location>
        <begin position="90"/>
        <end position="102"/>
    </location>
</feature>
<feature type="region of interest" description="Disordered" evidence="1">
    <location>
        <begin position="60"/>
        <end position="113"/>
    </location>
</feature>